<keyword evidence="2" id="KW-1185">Reference proteome</keyword>
<reference evidence="1 2" key="2">
    <citation type="journal article" date="2024" name="Int. J. Syst. Evol. Microbiol.">
        <title>Promethearchaeum syntrophicum gen. nov., sp. nov., an anaerobic, obligately syntrophic archaeon, the first isolate of the lineage 'Asgard' archaea, and proposal of the new archaeal phylum Promethearchaeota phyl. nov. and kingdom Promethearchaeati regn. nov.</title>
        <authorList>
            <person name="Imachi H."/>
            <person name="Nobu M.K."/>
            <person name="Kato S."/>
            <person name="Takaki Y."/>
            <person name="Miyazaki M."/>
            <person name="Miyata M."/>
            <person name="Ogawara M."/>
            <person name="Saito Y."/>
            <person name="Sakai S."/>
            <person name="Tahara Y.O."/>
            <person name="Takano Y."/>
            <person name="Tasumi E."/>
            <person name="Uematsu K."/>
            <person name="Yoshimura T."/>
            <person name="Itoh T."/>
            <person name="Ohkuma M."/>
            <person name="Takai K."/>
        </authorList>
    </citation>
    <scope>NUCLEOTIDE SEQUENCE [LARGE SCALE GENOMIC DNA]</scope>
    <source>
        <strain evidence="1 2">MK-D1</strain>
    </source>
</reference>
<evidence type="ECO:0000313" key="2">
    <source>
        <dbReference type="Proteomes" id="UP000321408"/>
    </source>
</evidence>
<name>A0A5B9DDF3_9ARCH</name>
<dbReference type="KEGG" id="psyt:DSAG12_02986"/>
<accession>A0A5B9DDF3</accession>
<reference evidence="1 2" key="1">
    <citation type="journal article" date="2020" name="Nature">
        <title>Isolation of an archaeon at the prokaryote-eukaryote interface.</title>
        <authorList>
            <person name="Imachi H."/>
            <person name="Nobu M.K."/>
            <person name="Nakahara N."/>
            <person name="Morono Y."/>
            <person name="Ogawara M."/>
            <person name="Takaki Y."/>
            <person name="Takano Y."/>
            <person name="Uematsu K."/>
            <person name="Ikuta T."/>
            <person name="Ito M."/>
            <person name="Matsui Y."/>
            <person name="Miyazaki M."/>
            <person name="Murata K."/>
            <person name="Saito Y."/>
            <person name="Sakai S."/>
            <person name="Song C."/>
            <person name="Tasumi E."/>
            <person name="Yamanaka Y."/>
            <person name="Yamaguchi T."/>
            <person name="Kamagata Y."/>
            <person name="Tamaki H."/>
            <person name="Takai K."/>
        </authorList>
    </citation>
    <scope>NUCLEOTIDE SEQUENCE [LARGE SCALE GENOMIC DNA]</scope>
    <source>
        <strain evidence="1 2">MK-D1</strain>
    </source>
</reference>
<sequence>MALKMMMKSTKRTCVFLFLTIFMLGLSTTRPIIAGEAEKTEGMIYAGIYYNEAGRYLSLGVTMRSSTGEFNDRIYFTINETEYTMDPFKYTGETGEDLNYNYWLSGLNYGTYEIKFFHENSTDIYEYETIFTANITEYEFHVEENTHFGYTRIGNTNNMSFYAYWDNEVLTEEIENIQLILNGTSHPMSWHECSKRFLFNLDFGIHNSNTYNYSISFSMGNENFQTENKTLTSSNNKEISFLSGSLYPLYTPDSLDFNVKVSYSTWQNVEPILKLEIDGLNQTIEPKFDLQSMFQGDQISSVDWTSTQQLGMYNISGLEEGTNHSIKVHAFDDSKWLTDDLMDNETLSTPPVNEDFTIDILNWGFTPTDWYTTLHIDINVTCPYLTNAYERNEASLSLYGPMLNNFIFQGMGEDDYNDADYSDGKIYNFSYNFWNAEEVYGEFTGKFHIFYKNQTTTTTYGHYISSNNTFSISETPVAEFGINKEDWFLYESGYESTYRDCDYCNLKGVSYYIYRIADFGYELGVNYLDLEYYEWDKCNEKWVYDFPNYDYLKPYYYEHDSFPTNVNNASMRIWINLNDNSSLDDWTFLPLNNISDYLEDCSRLYFEDNKDISRTSVEFSAKLGDIKFNGLLDIDRKGFLIESSSQWEYGKYFTYKDYVKLINSGNGDIPETIKEKSTAGGSITVILLVLAISIAGVVITYRSERFPNFNRFIEKLKK</sequence>
<dbReference type="AlphaFoldDB" id="A0A5B9DDF3"/>
<protein>
    <submittedName>
        <fullName evidence="1">Uncharacterized protein</fullName>
    </submittedName>
</protein>
<organism evidence="1 2">
    <name type="scientific">Promethearchaeum syntrophicum</name>
    <dbReference type="NCBI Taxonomy" id="2594042"/>
    <lineage>
        <taxon>Archaea</taxon>
        <taxon>Promethearchaeati</taxon>
        <taxon>Promethearchaeota</taxon>
        <taxon>Promethearchaeia</taxon>
        <taxon>Promethearchaeales</taxon>
        <taxon>Promethearchaeaceae</taxon>
        <taxon>Promethearchaeum</taxon>
    </lineage>
</organism>
<proteinExistence type="predicted"/>
<gene>
    <name evidence="1" type="ORF">DSAG12_02986</name>
</gene>
<dbReference type="Proteomes" id="UP000321408">
    <property type="component" value="Chromosome"/>
</dbReference>
<dbReference type="EMBL" id="CP042905">
    <property type="protein sequence ID" value="QEE17154.2"/>
    <property type="molecule type" value="Genomic_DNA"/>
</dbReference>
<evidence type="ECO:0000313" key="1">
    <source>
        <dbReference type="EMBL" id="QEE17154.2"/>
    </source>
</evidence>